<gene>
    <name evidence="3" type="ORF">E1295_47000</name>
</gene>
<organism evidence="3 4">
    <name type="scientific">Nonomuraea mesophila</name>
    <dbReference type="NCBI Taxonomy" id="2530382"/>
    <lineage>
        <taxon>Bacteria</taxon>
        <taxon>Bacillati</taxon>
        <taxon>Actinomycetota</taxon>
        <taxon>Actinomycetes</taxon>
        <taxon>Streptosporangiales</taxon>
        <taxon>Streptosporangiaceae</taxon>
        <taxon>Nonomuraea</taxon>
    </lineage>
</organism>
<proteinExistence type="predicted"/>
<feature type="compositionally biased region" description="Basic and acidic residues" evidence="1">
    <location>
        <begin position="1"/>
        <end position="13"/>
    </location>
</feature>
<accession>A0A4R5DYA3</accession>
<keyword evidence="4" id="KW-1185">Reference proteome</keyword>
<dbReference type="AlphaFoldDB" id="A0A4R5DYA3"/>
<name>A0A4R5DYA3_9ACTN</name>
<feature type="compositionally biased region" description="Basic and acidic residues" evidence="1">
    <location>
        <begin position="59"/>
        <end position="81"/>
    </location>
</feature>
<comment type="caution">
    <text evidence="3">The sequence shown here is derived from an EMBL/GenBank/DDBJ whole genome shotgun (WGS) entry which is preliminary data.</text>
</comment>
<dbReference type="Pfam" id="PF10065">
    <property type="entry name" value="DUF2303"/>
    <property type="match status" value="1"/>
</dbReference>
<evidence type="ECO:0000313" key="4">
    <source>
        <dbReference type="Proteomes" id="UP000295136"/>
    </source>
</evidence>
<feature type="domain" description="Cyclic nucleotide-binding" evidence="2">
    <location>
        <begin position="298"/>
        <end position="358"/>
    </location>
</feature>
<dbReference type="PROSITE" id="PS50042">
    <property type="entry name" value="CNMP_BINDING_3"/>
    <property type="match status" value="1"/>
</dbReference>
<protein>
    <submittedName>
        <fullName evidence="3">DUF2303 family protein</fullName>
    </submittedName>
</protein>
<dbReference type="InterPro" id="IPR019276">
    <property type="entry name" value="DUF2303"/>
</dbReference>
<feature type="region of interest" description="Disordered" evidence="1">
    <location>
        <begin position="1"/>
        <end position="81"/>
    </location>
</feature>
<feature type="compositionally biased region" description="Basic residues" evidence="1">
    <location>
        <begin position="31"/>
        <end position="58"/>
    </location>
</feature>
<dbReference type="EMBL" id="SMLD01000306">
    <property type="protein sequence ID" value="TDE20852.1"/>
    <property type="molecule type" value="Genomic_DNA"/>
</dbReference>
<evidence type="ECO:0000313" key="3">
    <source>
        <dbReference type="EMBL" id="TDE20852.1"/>
    </source>
</evidence>
<reference evidence="3 4" key="1">
    <citation type="submission" date="2019-03" db="EMBL/GenBank/DDBJ databases">
        <title>Draft genome sequences of novel Actinobacteria.</title>
        <authorList>
            <person name="Sahin N."/>
            <person name="Ay H."/>
            <person name="Saygin H."/>
        </authorList>
    </citation>
    <scope>NUCLEOTIDE SEQUENCE [LARGE SCALE GENOMIC DNA]</scope>
    <source>
        <strain evidence="3 4">6K102</strain>
    </source>
</reference>
<evidence type="ECO:0000259" key="2">
    <source>
        <dbReference type="PROSITE" id="PS50042"/>
    </source>
</evidence>
<evidence type="ECO:0000256" key="1">
    <source>
        <dbReference type="SAM" id="MobiDB-lite"/>
    </source>
</evidence>
<dbReference type="Proteomes" id="UP000295136">
    <property type="component" value="Unassembled WGS sequence"/>
</dbReference>
<sequence>MHSQDRRAAHEGQRQGAHGVRAGVDQTAQGRPHRRRLLLRRRQQPRARRPAAARAARRAARDQPTRQRQREGDPQVNDRTENDAVIQVAQEAARAAAGATPLDIGTVYMVPTADGPRLLDLDTTEHRQRLAAPRRKTGRTVVEDVGSFLAYFRKHADADTETYVNVHARAITAVLNAPTADAPRWGDHRLILQLCTTDAWDAWAGNDRRWLPQREFTDFLEEHLSDIREPAAAELLEIATTFHAKTTVKFASATRLASGDANLVWEETTDASAGAKGNLKVPTEFKIAVKCLELPVAEGEDPVVYGLGARFRYRIERGELRVMYLLDDPAAVLRDAVLAVVGQVEKAAEITILRGMPA</sequence>
<dbReference type="InterPro" id="IPR000595">
    <property type="entry name" value="cNMP-bd_dom"/>
</dbReference>